<keyword evidence="4 9" id="KW-0547">Nucleotide-binding</keyword>
<evidence type="ECO:0000256" key="3">
    <source>
        <dbReference type="ARBA" id="ARBA00022598"/>
    </source>
</evidence>
<feature type="domain" description="Aminoacyl-tRNA synthetase class Ia" evidence="10">
    <location>
        <begin position="81"/>
        <end position="727"/>
    </location>
</feature>
<dbReference type="GO" id="GO:0006428">
    <property type="term" value="P:isoleucyl-tRNA aminoacylation"/>
    <property type="evidence" value="ECO:0007669"/>
    <property type="project" value="InterPro"/>
</dbReference>
<evidence type="ECO:0000259" key="11">
    <source>
        <dbReference type="Pfam" id="PF08264"/>
    </source>
</evidence>
<keyword evidence="7 9" id="KW-0030">Aminoacyl-tRNA synthetase</keyword>
<dbReference type="InterPro" id="IPR009008">
    <property type="entry name" value="Val/Leu/Ile-tRNA-synth_edit"/>
</dbReference>
<organism evidence="12 13">
    <name type="scientific">Hydnum rufescens UP504</name>
    <dbReference type="NCBI Taxonomy" id="1448309"/>
    <lineage>
        <taxon>Eukaryota</taxon>
        <taxon>Fungi</taxon>
        <taxon>Dikarya</taxon>
        <taxon>Basidiomycota</taxon>
        <taxon>Agaricomycotina</taxon>
        <taxon>Agaricomycetes</taxon>
        <taxon>Cantharellales</taxon>
        <taxon>Hydnaceae</taxon>
        <taxon>Hydnum</taxon>
    </lineage>
</organism>
<dbReference type="Pfam" id="PF00133">
    <property type="entry name" value="tRNA-synt_1"/>
    <property type="match status" value="1"/>
</dbReference>
<dbReference type="EMBL" id="MU128929">
    <property type="protein sequence ID" value="KAF9517776.1"/>
    <property type="molecule type" value="Genomic_DNA"/>
</dbReference>
<dbReference type="AlphaFoldDB" id="A0A9P6DWT0"/>
<dbReference type="InterPro" id="IPR009080">
    <property type="entry name" value="tRNAsynth_Ia_anticodon-bd"/>
</dbReference>
<keyword evidence="13" id="KW-1185">Reference proteome</keyword>
<dbReference type="InterPro" id="IPR001412">
    <property type="entry name" value="aa-tRNA-synth_I_CS"/>
</dbReference>
<dbReference type="GO" id="GO:0000049">
    <property type="term" value="F:tRNA binding"/>
    <property type="evidence" value="ECO:0007669"/>
    <property type="project" value="InterPro"/>
</dbReference>
<dbReference type="GO" id="GO:0005739">
    <property type="term" value="C:mitochondrion"/>
    <property type="evidence" value="ECO:0007669"/>
    <property type="project" value="TreeGrafter"/>
</dbReference>
<keyword evidence="5 9" id="KW-0067">ATP-binding</keyword>
<dbReference type="Gene3D" id="3.90.740.10">
    <property type="entry name" value="Valyl/Leucyl/Isoleucyl-tRNA synthetase, editing domain"/>
    <property type="match status" value="1"/>
</dbReference>
<dbReference type="HAMAP" id="MF_02002">
    <property type="entry name" value="Ile_tRNA_synth_type1"/>
    <property type="match status" value="1"/>
</dbReference>
<dbReference type="InterPro" id="IPR013155">
    <property type="entry name" value="M/V/L/I-tRNA-synth_anticd-bd"/>
</dbReference>
<dbReference type="InterPro" id="IPR033708">
    <property type="entry name" value="Anticodon_Ile_BEm"/>
</dbReference>
<evidence type="ECO:0000256" key="1">
    <source>
        <dbReference type="ARBA" id="ARBA00005594"/>
    </source>
</evidence>
<name>A0A9P6DWT0_9AGAM</name>
<evidence type="ECO:0000256" key="7">
    <source>
        <dbReference type="ARBA" id="ARBA00023146"/>
    </source>
</evidence>
<sequence length="1027" mass="114698">MRHILGRACRRCLSVDTVPRPRNFGTSISQLLSDKDLYKAYSATLLLPKTKFKLWSEPAQREGATRHRTTEALYAWQWKNNIGPVFILHDGPPYSNGALHMGHALNKILKDIINRFQVLQGRRVNYIPGWDCHGLPIENKALELLKAKPNSLPPLEVRKSAEKFARAQIRSQKAEFQDLTIMADWSDTGTYRTIDRDYELRQLRVFQDMVRKNLVYRKHRPVHWSPSSVSALAEAEVQYVDDHVSQASYIRFPISAEGKIPDELQKSIRSLGSGHGVDFLIWTTTPWTIPANMAIAVNPELNYCIVRLEDHTSSQRPFIVAQERIHDLEHDIGKLQVLTTLPGGSLLNTTYRGLFRPPEVQCVLPSRHVSSTSGTGLVHMAPAHGAEDYAVFIAAGLLGTSGSDVVSPVDGNGRYSDAILKLCSDPQHGLRLVGKEVLGDGSQEILSILKEAALLVAHHRYKHRYPYDSRTNQPMIVRATSQWFANVGDIKTRAFEALQSVQFHPENSHTRMSSFIRERTEWCISRQRVWGTPIVSLHDEKTDDAILTAETMDHILSILEKKGVGYWWTGPVEEFLTPELHSSGRTWVKGTDTIDVWFDSGSSWTMLPAVNSGSTLPIDFPKPGRVRPADVCLEGTDQHRGWFQSLLLTAVGTAVEGERSVAPFKHLLTHGFVLDEKGRKMSKSVGNIISPATIISGGPDLSKEPAYGTDAIRLWSASVDHSKDVSIGPKSMAQINESLRKIRNTMRFILGNTGDCKGLDPSLAVSKSEMSLGDRYVMHQLYLLDGLAKSAYDEFNFQAVVTALLNFTNTTLSSLYFDVAKDILYAEAASSISRRAVVTVLEKTLDKLVTIVAPILPHLAEEVHEIRGLPTTPGSSVFELGWRPLSNEWEDVSVQEQMDALLDVRDVVLKLLEEARRESFIRGSLEAIVAIQTSPSVPVILRQTLESNESYLKTLFIVSDVIVLGTAAPKQLSKDWEFSREYNGLKILLQPSPYHKCPRCWQLTSAQEGNLCQRCGDVVLDSVLPST</sequence>
<dbReference type="Gene3D" id="3.40.50.620">
    <property type="entry name" value="HUPs"/>
    <property type="match status" value="2"/>
</dbReference>
<keyword evidence="3 9" id="KW-0436">Ligase</keyword>
<protein>
    <recommendedName>
        <fullName evidence="2">isoleucine--tRNA ligase</fullName>
        <ecNumber evidence="2">6.1.1.5</ecNumber>
    </recommendedName>
    <alternativeName>
        <fullName evidence="8">Isoleucyl-tRNA synthetase</fullName>
    </alternativeName>
</protein>
<dbReference type="GO" id="GO:0005524">
    <property type="term" value="F:ATP binding"/>
    <property type="evidence" value="ECO:0007669"/>
    <property type="project" value="UniProtKB-KW"/>
</dbReference>
<dbReference type="EC" id="6.1.1.5" evidence="2"/>
<dbReference type="Pfam" id="PF08264">
    <property type="entry name" value="Anticodon_1"/>
    <property type="match status" value="1"/>
</dbReference>
<dbReference type="InterPro" id="IPR023585">
    <property type="entry name" value="Ile-tRNA-ligase_type1"/>
</dbReference>
<comment type="caution">
    <text evidence="12">The sequence shown here is derived from an EMBL/GenBank/DDBJ whole genome shotgun (WGS) entry which is preliminary data.</text>
</comment>
<evidence type="ECO:0000313" key="13">
    <source>
        <dbReference type="Proteomes" id="UP000886523"/>
    </source>
</evidence>
<evidence type="ECO:0000256" key="5">
    <source>
        <dbReference type="ARBA" id="ARBA00022840"/>
    </source>
</evidence>
<dbReference type="SUPFAM" id="SSF52374">
    <property type="entry name" value="Nucleotidylyl transferase"/>
    <property type="match status" value="1"/>
</dbReference>
<dbReference type="SUPFAM" id="SSF47323">
    <property type="entry name" value="Anticodon-binding domain of a subclass of class I aminoacyl-tRNA synthetases"/>
    <property type="match status" value="1"/>
</dbReference>
<evidence type="ECO:0000256" key="9">
    <source>
        <dbReference type="RuleBase" id="RU363035"/>
    </source>
</evidence>
<dbReference type="CDD" id="cd07960">
    <property type="entry name" value="Anticodon_Ia_Ile_BEm"/>
    <property type="match status" value="1"/>
</dbReference>
<evidence type="ECO:0000313" key="12">
    <source>
        <dbReference type="EMBL" id="KAF9517776.1"/>
    </source>
</evidence>
<proteinExistence type="inferred from homology"/>
<dbReference type="Gene3D" id="1.10.10.830">
    <property type="entry name" value="Ile-tRNA synthetase CP2 domain-like"/>
    <property type="match status" value="1"/>
</dbReference>
<dbReference type="InterPro" id="IPR014729">
    <property type="entry name" value="Rossmann-like_a/b/a_fold"/>
</dbReference>
<dbReference type="NCBIfam" id="TIGR00392">
    <property type="entry name" value="ileS"/>
    <property type="match status" value="1"/>
</dbReference>
<dbReference type="GO" id="GO:0002161">
    <property type="term" value="F:aminoacyl-tRNA deacylase activity"/>
    <property type="evidence" value="ECO:0007669"/>
    <property type="project" value="InterPro"/>
</dbReference>
<evidence type="ECO:0000256" key="4">
    <source>
        <dbReference type="ARBA" id="ARBA00022741"/>
    </source>
</evidence>
<dbReference type="Proteomes" id="UP000886523">
    <property type="component" value="Unassembled WGS sequence"/>
</dbReference>
<evidence type="ECO:0000256" key="8">
    <source>
        <dbReference type="ARBA" id="ARBA00032665"/>
    </source>
</evidence>
<dbReference type="Gene3D" id="1.10.730.20">
    <property type="match status" value="1"/>
</dbReference>
<evidence type="ECO:0000256" key="6">
    <source>
        <dbReference type="ARBA" id="ARBA00022917"/>
    </source>
</evidence>
<dbReference type="InterPro" id="IPR002300">
    <property type="entry name" value="aa-tRNA-synth_Ia"/>
</dbReference>
<comment type="similarity">
    <text evidence="1 9">Belongs to the class-I aminoacyl-tRNA synthetase family.</text>
</comment>
<dbReference type="SUPFAM" id="SSF50677">
    <property type="entry name" value="ValRS/IleRS/LeuRS editing domain"/>
    <property type="match status" value="1"/>
</dbReference>
<dbReference type="PANTHER" id="PTHR42765">
    <property type="entry name" value="SOLEUCYL-TRNA SYNTHETASE"/>
    <property type="match status" value="1"/>
</dbReference>
<dbReference type="OrthoDB" id="10264412at2759"/>
<dbReference type="InterPro" id="IPR002301">
    <property type="entry name" value="Ile-tRNA-ligase"/>
</dbReference>
<dbReference type="InterPro" id="IPR050081">
    <property type="entry name" value="Ile-tRNA_ligase"/>
</dbReference>
<dbReference type="PANTHER" id="PTHR42765:SF1">
    <property type="entry name" value="ISOLEUCINE--TRNA LIGASE, MITOCHONDRIAL"/>
    <property type="match status" value="1"/>
</dbReference>
<dbReference type="GO" id="GO:0004822">
    <property type="term" value="F:isoleucine-tRNA ligase activity"/>
    <property type="evidence" value="ECO:0007669"/>
    <property type="project" value="UniProtKB-EC"/>
</dbReference>
<feature type="domain" description="Methionyl/Valyl/Leucyl/Isoleucyl-tRNA synthetase anticodon-binding" evidence="11">
    <location>
        <begin position="774"/>
        <end position="927"/>
    </location>
</feature>
<dbReference type="PRINTS" id="PR00984">
    <property type="entry name" value="TRNASYNTHILE"/>
</dbReference>
<evidence type="ECO:0000259" key="10">
    <source>
        <dbReference type="Pfam" id="PF00133"/>
    </source>
</evidence>
<gene>
    <name evidence="12" type="ORF">BS47DRAFT_1482986</name>
</gene>
<evidence type="ECO:0000256" key="2">
    <source>
        <dbReference type="ARBA" id="ARBA00013165"/>
    </source>
</evidence>
<dbReference type="GO" id="GO:0032543">
    <property type="term" value="P:mitochondrial translation"/>
    <property type="evidence" value="ECO:0007669"/>
    <property type="project" value="TreeGrafter"/>
</dbReference>
<dbReference type="PROSITE" id="PS00178">
    <property type="entry name" value="AA_TRNA_LIGASE_I"/>
    <property type="match status" value="1"/>
</dbReference>
<reference evidence="12" key="1">
    <citation type="journal article" date="2020" name="Nat. Commun.">
        <title>Large-scale genome sequencing of mycorrhizal fungi provides insights into the early evolution of symbiotic traits.</title>
        <authorList>
            <person name="Miyauchi S."/>
            <person name="Kiss E."/>
            <person name="Kuo A."/>
            <person name="Drula E."/>
            <person name="Kohler A."/>
            <person name="Sanchez-Garcia M."/>
            <person name="Morin E."/>
            <person name="Andreopoulos B."/>
            <person name="Barry K.W."/>
            <person name="Bonito G."/>
            <person name="Buee M."/>
            <person name="Carver A."/>
            <person name="Chen C."/>
            <person name="Cichocki N."/>
            <person name="Clum A."/>
            <person name="Culley D."/>
            <person name="Crous P.W."/>
            <person name="Fauchery L."/>
            <person name="Girlanda M."/>
            <person name="Hayes R.D."/>
            <person name="Keri Z."/>
            <person name="LaButti K."/>
            <person name="Lipzen A."/>
            <person name="Lombard V."/>
            <person name="Magnuson J."/>
            <person name="Maillard F."/>
            <person name="Murat C."/>
            <person name="Nolan M."/>
            <person name="Ohm R.A."/>
            <person name="Pangilinan J."/>
            <person name="Pereira M.F."/>
            <person name="Perotto S."/>
            <person name="Peter M."/>
            <person name="Pfister S."/>
            <person name="Riley R."/>
            <person name="Sitrit Y."/>
            <person name="Stielow J.B."/>
            <person name="Szollosi G."/>
            <person name="Zifcakova L."/>
            <person name="Stursova M."/>
            <person name="Spatafora J.W."/>
            <person name="Tedersoo L."/>
            <person name="Vaario L.M."/>
            <person name="Yamada A."/>
            <person name="Yan M."/>
            <person name="Wang P."/>
            <person name="Xu J."/>
            <person name="Bruns T."/>
            <person name="Baldrian P."/>
            <person name="Vilgalys R."/>
            <person name="Dunand C."/>
            <person name="Henrissat B."/>
            <person name="Grigoriev I.V."/>
            <person name="Hibbett D."/>
            <person name="Nagy L.G."/>
            <person name="Martin F.M."/>
        </authorList>
    </citation>
    <scope>NUCLEOTIDE SEQUENCE</scope>
    <source>
        <strain evidence="12">UP504</strain>
    </source>
</reference>
<keyword evidence="6 9" id="KW-0648">Protein biosynthesis</keyword>
<accession>A0A9P6DWT0</accession>